<dbReference type="EMBL" id="CP148067">
    <property type="protein sequence ID" value="WXL28963.1"/>
    <property type="molecule type" value="Genomic_DNA"/>
</dbReference>
<comment type="subcellular location">
    <subcellularLocation>
        <location evidence="1">Membrane</location>
        <topology evidence="1">Multi-pass membrane protein</topology>
    </subcellularLocation>
</comment>
<gene>
    <name evidence="6" type="ORF">WG617_03005</name>
</gene>
<feature type="transmembrane region" description="Helical" evidence="5">
    <location>
        <begin position="55"/>
        <end position="74"/>
    </location>
</feature>
<sequence length="337" mass="37926">MSKIWENIHLSTGANTNLTYFIFILIAFGLLTLIPFLVTVIFAFSKAKLSQKSNIYLYSFICGFFITMATFGFLREALEISSVNKNNINKWITYGWNICIVVSGLVLGLLFAWGIRSLIHYGAKKKLAKDKTASVFIHSHDLGHNLDGKHDHDHGIAPTHLENIKNDKKDEQHPAYKLVAILLLLIHRIPESFLIGYIISIIGTSEGAVITSVSIAFIVSAILHLIPEQLVFYYRLREMGKSRAMAITLSSASLLIFLPFMFLGTYAGQFMNFPVLKGIIQSFVAGVFIFTSIVEFLPEFYHAHHDRKVFKLTMFLFMLGIVVCAFILSFHQHGAGI</sequence>
<proteinExistence type="predicted"/>
<evidence type="ECO:0000256" key="4">
    <source>
        <dbReference type="ARBA" id="ARBA00023136"/>
    </source>
</evidence>
<keyword evidence="3 5" id="KW-1133">Transmembrane helix</keyword>
<dbReference type="Pfam" id="PF02535">
    <property type="entry name" value="Zip"/>
    <property type="match status" value="1"/>
</dbReference>
<name>A0ABZ2RPJ5_9BACT</name>
<keyword evidence="7" id="KW-1185">Reference proteome</keyword>
<keyword evidence="2 5" id="KW-0812">Transmembrane</keyword>
<feature type="transmembrane region" description="Helical" evidence="5">
    <location>
        <begin position="208"/>
        <end position="226"/>
    </location>
</feature>
<evidence type="ECO:0000256" key="1">
    <source>
        <dbReference type="ARBA" id="ARBA00004141"/>
    </source>
</evidence>
<evidence type="ECO:0000313" key="6">
    <source>
        <dbReference type="EMBL" id="WXL28963.1"/>
    </source>
</evidence>
<dbReference type="InterPro" id="IPR003689">
    <property type="entry name" value="ZIP"/>
</dbReference>
<dbReference type="Proteomes" id="UP001477443">
    <property type="component" value="Chromosome"/>
</dbReference>
<feature type="transmembrane region" description="Helical" evidence="5">
    <location>
        <begin position="246"/>
        <end position="267"/>
    </location>
</feature>
<feature type="transmembrane region" description="Helical" evidence="5">
    <location>
        <begin position="309"/>
        <end position="330"/>
    </location>
</feature>
<evidence type="ECO:0000256" key="3">
    <source>
        <dbReference type="ARBA" id="ARBA00022989"/>
    </source>
</evidence>
<feature type="transmembrane region" description="Helical" evidence="5">
    <location>
        <begin position="20"/>
        <end position="43"/>
    </location>
</feature>
<feature type="transmembrane region" description="Helical" evidence="5">
    <location>
        <begin position="178"/>
        <end position="202"/>
    </location>
</feature>
<evidence type="ECO:0000256" key="2">
    <source>
        <dbReference type="ARBA" id="ARBA00022692"/>
    </source>
</evidence>
<dbReference type="RefSeq" id="WP_338822533.1">
    <property type="nucleotide sequence ID" value="NZ_CP148067.1"/>
</dbReference>
<protein>
    <submittedName>
        <fullName evidence="6">ZIP family metal transporter</fullName>
    </submittedName>
</protein>
<accession>A0ABZ2RPJ5</accession>
<feature type="transmembrane region" description="Helical" evidence="5">
    <location>
        <begin position="279"/>
        <end position="297"/>
    </location>
</feature>
<feature type="transmembrane region" description="Helical" evidence="5">
    <location>
        <begin position="94"/>
        <end position="115"/>
    </location>
</feature>
<reference evidence="6" key="1">
    <citation type="submission" date="2024-03" db="EMBL/GenBank/DDBJ databases">
        <title>Complete genome sequence of Mycoplasma felifaucium Z921 isolated from the trachea of a cheetah.</title>
        <authorList>
            <person name="Spergser J."/>
        </authorList>
    </citation>
    <scope>NUCLEOTIDE SEQUENCE [LARGE SCALE GENOMIC DNA]</scope>
    <source>
        <strain evidence="6">Z921</strain>
    </source>
</reference>
<organism evidence="6 7">
    <name type="scientific">Mycoplasmopsis felifaucium</name>
    <dbReference type="NCBI Taxonomy" id="35768"/>
    <lineage>
        <taxon>Bacteria</taxon>
        <taxon>Bacillati</taxon>
        <taxon>Mycoplasmatota</taxon>
        <taxon>Mycoplasmoidales</taxon>
        <taxon>Metamycoplasmataceae</taxon>
        <taxon>Mycoplasmopsis</taxon>
    </lineage>
</organism>
<evidence type="ECO:0000313" key="7">
    <source>
        <dbReference type="Proteomes" id="UP001477443"/>
    </source>
</evidence>
<evidence type="ECO:0000256" key="5">
    <source>
        <dbReference type="SAM" id="Phobius"/>
    </source>
</evidence>
<keyword evidence="4 5" id="KW-0472">Membrane</keyword>